<evidence type="ECO:0000313" key="1">
    <source>
        <dbReference type="EMBL" id="AXC50088.1"/>
    </source>
</evidence>
<dbReference type="AlphaFoldDB" id="A0A344PL33"/>
<sequence length="273" mass="30260">MTKHAYSYAVLQYRHDVWVGEALNAGVLLLSEGARFLKLKARTGQGRLANAYPDLNHGALRDAVKALERRFDKIAAASGLLMPSGSAIDIGRKVLIPDDSSLSWGMTGSGVADDPEAALEKVYARFVGRYDKAAGREVRTDEMVFESVRRKLEIAELHDRLQPHVVRSKFAAIEFEHAIQNGVWHVIQPLSFDSADEERMMDKAAKWAGRLQGIAECEGKVRPYFVTGKPSIQSLMPRYRKMVEFLRASPLQPVVMDEAHAGDLVAAVAENIT</sequence>
<dbReference type="Proteomes" id="UP000252023">
    <property type="component" value="Chromosome"/>
</dbReference>
<organism evidence="1 2">
    <name type="scientific">Paracoccus suum</name>
    <dbReference type="NCBI Taxonomy" id="2259340"/>
    <lineage>
        <taxon>Bacteria</taxon>
        <taxon>Pseudomonadati</taxon>
        <taxon>Pseudomonadota</taxon>
        <taxon>Alphaproteobacteria</taxon>
        <taxon>Rhodobacterales</taxon>
        <taxon>Paracoccaceae</taxon>
        <taxon>Paracoccus</taxon>
    </lineage>
</organism>
<dbReference type="EMBL" id="CP030918">
    <property type="protein sequence ID" value="AXC50088.1"/>
    <property type="molecule type" value="Genomic_DNA"/>
</dbReference>
<evidence type="ECO:0000313" key="2">
    <source>
        <dbReference type="Proteomes" id="UP000252023"/>
    </source>
</evidence>
<proteinExistence type="predicted"/>
<dbReference type="Pfam" id="PF11236">
    <property type="entry name" value="DUF3037"/>
    <property type="match status" value="1"/>
</dbReference>
<gene>
    <name evidence="1" type="ORF">DRW48_10620</name>
</gene>
<dbReference type="OrthoDB" id="8199584at2"/>
<reference evidence="2" key="1">
    <citation type="submission" date="2018-07" db="EMBL/GenBank/DDBJ databases">
        <title>Genome sequencing of Paracoccus sp. SC2-6.</title>
        <authorList>
            <person name="Heo J."/>
            <person name="Kim S.-J."/>
            <person name="Kwon S.-W."/>
        </authorList>
    </citation>
    <scope>NUCLEOTIDE SEQUENCE [LARGE SCALE GENOMIC DNA]</scope>
    <source>
        <strain evidence="2">SC2-6</strain>
    </source>
</reference>
<dbReference type="RefSeq" id="WP_114076407.1">
    <property type="nucleotide sequence ID" value="NZ_CP030918.1"/>
</dbReference>
<protein>
    <submittedName>
        <fullName evidence="1">DUF3037 domain-containing protein</fullName>
    </submittedName>
</protein>
<name>A0A344PL33_9RHOB</name>
<dbReference type="InterPro" id="IPR021398">
    <property type="entry name" value="DUF3037"/>
</dbReference>
<accession>A0A344PL33</accession>
<keyword evidence="2" id="KW-1185">Reference proteome</keyword>
<dbReference type="KEGG" id="pars:DRW48_10620"/>